<evidence type="ECO:0000256" key="1">
    <source>
        <dbReference type="SAM" id="Coils"/>
    </source>
</evidence>
<keyword evidence="3" id="KW-0808">Transferase</keyword>
<protein>
    <submittedName>
        <fullName evidence="3">Glycosyltransferase</fullName>
    </submittedName>
</protein>
<feature type="coiled-coil region" evidence="1">
    <location>
        <begin position="725"/>
        <end position="752"/>
    </location>
</feature>
<evidence type="ECO:0000256" key="2">
    <source>
        <dbReference type="SAM" id="Phobius"/>
    </source>
</evidence>
<feature type="transmembrane region" description="Helical" evidence="2">
    <location>
        <begin position="324"/>
        <end position="344"/>
    </location>
</feature>
<feature type="transmembrane region" description="Helical" evidence="2">
    <location>
        <begin position="239"/>
        <end position="259"/>
    </location>
</feature>
<dbReference type="InterPro" id="IPR018580">
    <property type="entry name" value="Uncharacterised_YfhO"/>
</dbReference>
<comment type="caution">
    <text evidence="3">The sequence shown here is derived from an EMBL/GenBank/DDBJ whole genome shotgun (WGS) entry which is preliminary data.</text>
</comment>
<feature type="transmembrane region" description="Helical" evidence="2">
    <location>
        <begin position="111"/>
        <end position="131"/>
    </location>
</feature>
<name>A0A0R1KC04_9LACO</name>
<feature type="transmembrane region" description="Helical" evidence="2">
    <location>
        <begin position="356"/>
        <end position="376"/>
    </location>
</feature>
<feature type="transmembrane region" description="Helical" evidence="2">
    <location>
        <begin position="441"/>
        <end position="458"/>
    </location>
</feature>
<dbReference type="GO" id="GO:0016740">
    <property type="term" value="F:transferase activity"/>
    <property type="evidence" value="ECO:0007669"/>
    <property type="project" value="UniProtKB-KW"/>
</dbReference>
<dbReference type="AlphaFoldDB" id="A0A0R1KC04"/>
<feature type="transmembrane region" description="Helical" evidence="2">
    <location>
        <begin position="383"/>
        <end position="406"/>
    </location>
</feature>
<dbReference type="Pfam" id="PF09586">
    <property type="entry name" value="YfhO"/>
    <property type="match status" value="1"/>
</dbReference>
<dbReference type="PANTHER" id="PTHR38454:SF1">
    <property type="entry name" value="INTEGRAL MEMBRANE PROTEIN"/>
    <property type="match status" value="1"/>
</dbReference>
<keyword evidence="1" id="KW-0175">Coiled coil</keyword>
<proteinExistence type="predicted"/>
<accession>A0A0R1KC04</accession>
<keyword evidence="4" id="KW-1185">Reference proteome</keyword>
<feature type="transmembrane region" description="Helical" evidence="2">
    <location>
        <begin position="189"/>
        <end position="219"/>
    </location>
</feature>
<dbReference type="STRING" id="1423773.FD30_GL001510"/>
<sequence>MGMNTMDYRSRLLMNSKKNYLYYTLTFIGLMSLTYGIFALTGKSFIWEGDGLAQHYPILERFYTWLHQGNLAGWSWNLGLGADKVTTFSYYVLGDPFSYLIYFFPKHHLELGYNLLILLRLYSSGLAFMVFARQRHFLSSSQLLGTLAYTFSGFSLYVSIRHPFFLLPMILFPLLAYGIDRVYQGRSWYLLAIVTALALVSNFYFAYILAIGSLVYAILRYLAIRQRLTISLGQVIGRLLGAGLVGFLLAGVLFVPSLLGVLHSTRTTSHFANGYWLYPFNYYLRLPNAFLTTGNPMSFWVNLGMTGITFLACLYILRHFRAYLWLNVGLVTLLIGMLFPAIAALMNGGTTPSQRWLLLGNLLFGLAVMTLCDHLTQLTQQDLMMLSLGTLGWLSLVWAANGFIFSNHPHDFVIYGLLLVMLLVLLSSFGGHWSQQRTLRVIGIVFSLNVITNGYGYFSPNSGGASQQLVPRGIAPKFQTNYYDGAQNYVTAQPGFSRSALSKQYYYANDAKTNMGMNLGTHDVMSYFSVQNGAVGDFSTSVDNAQFKMNKPIIQADSRTTLNNLLGVRYLFARSNQLGIQAFPYGYQPVKRHGKPLVYQDKPVHGLGNSYGTVILQSQNALPLLYLQPNAMTTKSYNRLAAIDREQAMTTAAVVDGTTRQVAHRPYHRRTRHVAYQVTADSSLMIDSFGKLVTYRQQGNQLDPKLVTTAETSLRRHNQDRSVNIQTDKQRLQKLIQQNQRILRQSQRVNQTGVKQLTSDNQNQPITYRLSIKNPRQTRGTELYLALSGIQAKRFTVKDQYRALKHTRIFQNREFTGIERLNQLRRSVWNLSDGAYQLTASSYQNVNTMTQLGQSNLSDYQDKRHVLLNLGYSKEPRRHIKVTFKGVKGISFKSAKLIAVPFGKSYQRQMSSLQQSGLHHLKVQSNRITGNVTTKRATILTTSIPYSTGWSLKVNGRTVSTKRVNVGFVGAELPSGHQQIVLTYQTPGQRVGVVLSVIGLVILAGSSGRVWWRTRR</sequence>
<feature type="transmembrane region" description="Helical" evidence="2">
    <location>
        <begin position="297"/>
        <end position="317"/>
    </location>
</feature>
<dbReference type="PATRIC" id="fig|1423773.3.peg.1553"/>
<gene>
    <name evidence="3" type="ORF">FD30_GL001510</name>
</gene>
<dbReference type="Proteomes" id="UP000051162">
    <property type="component" value="Unassembled WGS sequence"/>
</dbReference>
<keyword evidence="2" id="KW-0472">Membrane</keyword>
<feature type="transmembrane region" description="Helical" evidence="2">
    <location>
        <begin position="20"/>
        <end position="40"/>
    </location>
</feature>
<evidence type="ECO:0000313" key="4">
    <source>
        <dbReference type="Proteomes" id="UP000051162"/>
    </source>
</evidence>
<dbReference type="PANTHER" id="PTHR38454">
    <property type="entry name" value="INTEGRAL MEMBRANE PROTEIN-RELATED"/>
    <property type="match status" value="1"/>
</dbReference>
<organism evidence="3 4">
    <name type="scientific">Levilactobacillus namurensis DSM 19117</name>
    <dbReference type="NCBI Taxonomy" id="1423773"/>
    <lineage>
        <taxon>Bacteria</taxon>
        <taxon>Bacillati</taxon>
        <taxon>Bacillota</taxon>
        <taxon>Bacilli</taxon>
        <taxon>Lactobacillales</taxon>
        <taxon>Lactobacillaceae</taxon>
        <taxon>Levilactobacillus</taxon>
    </lineage>
</organism>
<feature type="transmembrane region" description="Helical" evidence="2">
    <location>
        <begin position="137"/>
        <end position="157"/>
    </location>
</feature>
<dbReference type="EMBL" id="AZDT01000003">
    <property type="protein sequence ID" value="KRK77841.1"/>
    <property type="molecule type" value="Genomic_DNA"/>
</dbReference>
<keyword evidence="2" id="KW-1133">Transmembrane helix</keyword>
<keyword evidence="2" id="KW-0812">Transmembrane</keyword>
<feature type="transmembrane region" description="Helical" evidence="2">
    <location>
        <begin position="991"/>
        <end position="1012"/>
    </location>
</feature>
<evidence type="ECO:0000313" key="3">
    <source>
        <dbReference type="EMBL" id="KRK77841.1"/>
    </source>
</evidence>
<reference evidence="3 4" key="1">
    <citation type="journal article" date="2015" name="Genome Announc.">
        <title>Expanding the biotechnology potential of lactobacilli through comparative genomics of 213 strains and associated genera.</title>
        <authorList>
            <person name="Sun Z."/>
            <person name="Harris H.M."/>
            <person name="McCann A."/>
            <person name="Guo C."/>
            <person name="Argimon S."/>
            <person name="Zhang W."/>
            <person name="Yang X."/>
            <person name="Jeffery I.B."/>
            <person name="Cooney J.C."/>
            <person name="Kagawa T.F."/>
            <person name="Liu W."/>
            <person name="Song Y."/>
            <person name="Salvetti E."/>
            <person name="Wrobel A."/>
            <person name="Rasinkangas P."/>
            <person name="Parkhill J."/>
            <person name="Rea M.C."/>
            <person name="O'Sullivan O."/>
            <person name="Ritari J."/>
            <person name="Douillard F.P."/>
            <person name="Paul Ross R."/>
            <person name="Yang R."/>
            <person name="Briner A.E."/>
            <person name="Felis G.E."/>
            <person name="de Vos W.M."/>
            <person name="Barrangou R."/>
            <person name="Klaenhammer T.R."/>
            <person name="Caufield P.W."/>
            <person name="Cui Y."/>
            <person name="Zhang H."/>
            <person name="O'Toole P.W."/>
        </authorList>
    </citation>
    <scope>NUCLEOTIDE SEQUENCE [LARGE SCALE GENOMIC DNA]</scope>
    <source>
        <strain evidence="3 4">DSM 19117</strain>
    </source>
</reference>
<feature type="transmembrane region" description="Helical" evidence="2">
    <location>
        <begin position="412"/>
        <end position="429"/>
    </location>
</feature>